<evidence type="ECO:0000313" key="2">
    <source>
        <dbReference type="EMBL" id="TYL12718.1"/>
    </source>
</evidence>
<protein>
    <submittedName>
        <fullName evidence="1">Uncharacterized protein</fullName>
    </submittedName>
</protein>
<dbReference type="Proteomes" id="UP000322283">
    <property type="component" value="Unassembled WGS sequence"/>
</dbReference>
<evidence type="ECO:0000313" key="4">
    <source>
        <dbReference type="Proteomes" id="UP000322283"/>
    </source>
</evidence>
<evidence type="ECO:0000313" key="1">
    <source>
        <dbReference type="EMBL" id="AOQ24615.1"/>
    </source>
</evidence>
<gene>
    <name evidence="1" type="ORF">Maut_02187</name>
    <name evidence="2" type="ORF">MTAT_19600</name>
</gene>
<reference evidence="2 4" key="2">
    <citation type="submission" date="2019-05" db="EMBL/GenBank/DDBJ databases">
        <title>Genome sequence of Moorella thermoacetica ATCC 33924.</title>
        <authorList>
            <person name="Poehlein A."/>
            <person name="Bengelsdorf F.R."/>
            <person name="Duerre P."/>
            <person name="Daniel R."/>
        </authorList>
    </citation>
    <scope>NUCLEOTIDE SEQUENCE [LARGE SCALE GENOMIC DNA]</scope>
    <source>
        <strain evidence="2 4">ATCC 33924</strain>
    </source>
</reference>
<dbReference type="EMBL" id="CP017019">
    <property type="protein sequence ID" value="AOQ24615.1"/>
    <property type="molecule type" value="Genomic_DNA"/>
</dbReference>
<evidence type="ECO:0000313" key="3">
    <source>
        <dbReference type="Proteomes" id="UP000094598"/>
    </source>
</evidence>
<sequence>MSHFSVAVLTIKGGPTVEDLLAPYQENCGNNCPAEYLKFYDETDEVQKAWAKCQNRDEYDNNIKQFARDYYGYEEHEGKFGYWQNPNAKWDWWQIGGRWKRKLLVNGTWVDSARIKDIDWQGMKRAAAREARVRWKKSSGSESF</sequence>
<dbReference type="AlphaFoldDB" id="A0AAC9MVA2"/>
<accession>A0AAC9MVA2</accession>
<name>A0AAC9MVA2_NEOTH</name>
<organism evidence="1 3">
    <name type="scientific">Neomoorella thermoacetica</name>
    <name type="common">Clostridium thermoaceticum</name>
    <dbReference type="NCBI Taxonomy" id="1525"/>
    <lineage>
        <taxon>Bacteria</taxon>
        <taxon>Bacillati</taxon>
        <taxon>Bacillota</taxon>
        <taxon>Clostridia</taxon>
        <taxon>Neomoorellales</taxon>
        <taxon>Neomoorellaceae</taxon>
        <taxon>Neomoorella</taxon>
    </lineage>
</organism>
<dbReference type="EMBL" id="VCDX01000006">
    <property type="protein sequence ID" value="TYL12718.1"/>
    <property type="molecule type" value="Genomic_DNA"/>
</dbReference>
<dbReference type="Proteomes" id="UP000094598">
    <property type="component" value="Chromosome"/>
</dbReference>
<proteinExistence type="predicted"/>
<keyword evidence="4" id="KW-1185">Reference proteome</keyword>
<dbReference type="RefSeq" id="WP_069590354.1">
    <property type="nucleotide sequence ID" value="NZ_CP017019.1"/>
</dbReference>
<reference evidence="1 3" key="1">
    <citation type="submission" date="2016-08" db="EMBL/GenBank/DDBJ databases">
        <title>Moorella thermoacetica DSM 103132.</title>
        <authorList>
            <person name="Jendresen C.B."/>
            <person name="Redl S.M."/>
            <person name="Jensen T.O."/>
            <person name="Nielsen A.T."/>
        </authorList>
    </citation>
    <scope>NUCLEOTIDE SEQUENCE [LARGE SCALE GENOMIC DNA]</scope>
    <source>
        <strain evidence="1 3">DSM 103132</strain>
    </source>
</reference>